<evidence type="ECO:0000256" key="4">
    <source>
        <dbReference type="ARBA" id="ARBA00022989"/>
    </source>
</evidence>
<evidence type="ECO:0000256" key="5">
    <source>
        <dbReference type="ARBA" id="ARBA00023136"/>
    </source>
</evidence>
<evidence type="ECO:0000259" key="8">
    <source>
        <dbReference type="Pfam" id="PF13515"/>
    </source>
</evidence>
<feature type="transmembrane region" description="Helical" evidence="7">
    <location>
        <begin position="118"/>
        <end position="139"/>
    </location>
</feature>
<sequence length="359" mass="37807">MTVSAASYLARHRVRLWVAARMMISTMLAYALAVVLQLPQGYWAVLTTIIVTQNSIGGSLKAAMDRLVGSVCGALVGTVAAVLLTAHTPVAIGLALVAALTPLVLLTAFVPDYRVAPITAIIVLLSTGAATQGPLGYAFDRLLEIMLGSVIGVVVAVLIAPARAYAQVREAAGETALLLAQIMTALGPAVHAGAPDLGGLPARVQAALNRLGTAAEEAARERRSRLSDHPDPEPLFRTLRRLQQDILAMNRMFGAPWPEHIQFALAPSWSAYAEAVAAELRALAAALPVPAPPPDSPTPRTAMAAFIAAIETVRREGLTRELPTDAVGRILGSAFRAEQLQRDLDDLAERTRGVAAPAR</sequence>
<accession>A0AA42CD86</accession>
<protein>
    <submittedName>
        <fullName evidence="9">FUSC family protein</fullName>
    </submittedName>
</protein>
<keyword evidence="5 7" id="KW-0472">Membrane</keyword>
<dbReference type="GO" id="GO:0005886">
    <property type="term" value="C:plasma membrane"/>
    <property type="evidence" value="ECO:0007669"/>
    <property type="project" value="UniProtKB-SubCell"/>
</dbReference>
<evidence type="ECO:0000256" key="6">
    <source>
        <dbReference type="ARBA" id="ARBA00043993"/>
    </source>
</evidence>
<keyword evidence="4 7" id="KW-1133">Transmembrane helix</keyword>
<evidence type="ECO:0000256" key="1">
    <source>
        <dbReference type="ARBA" id="ARBA00004651"/>
    </source>
</evidence>
<name>A0AA42CD86_9PROT</name>
<dbReference type="AlphaFoldDB" id="A0AA42CD86"/>
<keyword evidence="10" id="KW-1185">Reference proteome</keyword>
<evidence type="ECO:0000256" key="3">
    <source>
        <dbReference type="ARBA" id="ARBA00022692"/>
    </source>
</evidence>
<feature type="transmembrane region" description="Helical" evidence="7">
    <location>
        <begin position="67"/>
        <end position="84"/>
    </location>
</feature>
<dbReference type="PANTHER" id="PTHR30509">
    <property type="entry name" value="P-HYDROXYBENZOIC ACID EFFLUX PUMP SUBUNIT-RELATED"/>
    <property type="match status" value="1"/>
</dbReference>
<comment type="similarity">
    <text evidence="6">Belongs to the YccS/YhfK family.</text>
</comment>
<organism evidence="9 10">
    <name type="scientific">Limobrevibacterium gyesilva</name>
    <dbReference type="NCBI Taxonomy" id="2991712"/>
    <lineage>
        <taxon>Bacteria</taxon>
        <taxon>Pseudomonadati</taxon>
        <taxon>Pseudomonadota</taxon>
        <taxon>Alphaproteobacteria</taxon>
        <taxon>Acetobacterales</taxon>
        <taxon>Acetobacteraceae</taxon>
        <taxon>Limobrevibacterium</taxon>
    </lineage>
</organism>
<feature type="transmembrane region" description="Helical" evidence="7">
    <location>
        <begin position="145"/>
        <end position="166"/>
    </location>
</feature>
<feature type="domain" description="Integral membrane bound transporter" evidence="8">
    <location>
        <begin position="28"/>
        <end position="155"/>
    </location>
</feature>
<feature type="transmembrane region" description="Helical" evidence="7">
    <location>
        <begin position="90"/>
        <end position="111"/>
    </location>
</feature>
<evidence type="ECO:0000313" key="9">
    <source>
        <dbReference type="EMBL" id="MCW3473434.1"/>
    </source>
</evidence>
<reference evidence="9" key="1">
    <citation type="submission" date="2022-09" db="EMBL/GenBank/DDBJ databases">
        <title>Rhodovastum sp. nov. RN2-1 isolated from soil in Seongnam, South Korea.</title>
        <authorList>
            <person name="Le N.T."/>
        </authorList>
    </citation>
    <scope>NUCLEOTIDE SEQUENCE</scope>
    <source>
        <strain evidence="9">RN2-1</strain>
    </source>
</reference>
<dbReference type="Pfam" id="PF13515">
    <property type="entry name" value="FUSC_2"/>
    <property type="match status" value="1"/>
</dbReference>
<gene>
    <name evidence="9" type="ORF">OL599_02490</name>
</gene>
<dbReference type="RefSeq" id="WP_264712006.1">
    <property type="nucleotide sequence ID" value="NZ_JAPDNT010000001.1"/>
</dbReference>
<dbReference type="EMBL" id="JAPDNT010000001">
    <property type="protein sequence ID" value="MCW3473434.1"/>
    <property type="molecule type" value="Genomic_DNA"/>
</dbReference>
<feature type="transmembrane region" description="Helical" evidence="7">
    <location>
        <begin position="42"/>
        <end position="60"/>
    </location>
</feature>
<dbReference type="InterPro" id="IPR049453">
    <property type="entry name" value="Memb_transporter_dom"/>
</dbReference>
<dbReference type="Proteomes" id="UP001165679">
    <property type="component" value="Unassembled WGS sequence"/>
</dbReference>
<reference evidence="9" key="2">
    <citation type="submission" date="2022-10" db="EMBL/GenBank/DDBJ databases">
        <authorList>
            <person name="Trinh H.N."/>
        </authorList>
    </citation>
    <scope>NUCLEOTIDE SEQUENCE</scope>
    <source>
        <strain evidence="9">RN2-1</strain>
    </source>
</reference>
<proteinExistence type="inferred from homology"/>
<comment type="caution">
    <text evidence="9">The sequence shown here is derived from an EMBL/GenBank/DDBJ whole genome shotgun (WGS) entry which is preliminary data.</text>
</comment>
<comment type="subcellular location">
    <subcellularLocation>
        <location evidence="1">Cell membrane</location>
        <topology evidence="1">Multi-pass membrane protein</topology>
    </subcellularLocation>
</comment>
<evidence type="ECO:0000256" key="7">
    <source>
        <dbReference type="SAM" id="Phobius"/>
    </source>
</evidence>
<evidence type="ECO:0000313" key="10">
    <source>
        <dbReference type="Proteomes" id="UP001165679"/>
    </source>
</evidence>
<evidence type="ECO:0000256" key="2">
    <source>
        <dbReference type="ARBA" id="ARBA00022475"/>
    </source>
</evidence>
<feature type="transmembrane region" description="Helical" evidence="7">
    <location>
        <begin position="16"/>
        <end position="36"/>
    </location>
</feature>
<keyword evidence="2" id="KW-1003">Cell membrane</keyword>
<keyword evidence="3 7" id="KW-0812">Transmembrane</keyword>
<dbReference type="PANTHER" id="PTHR30509:SF9">
    <property type="entry name" value="MULTIDRUG RESISTANCE PROTEIN MDTO"/>
    <property type="match status" value="1"/>
</dbReference>